<evidence type="ECO:0000313" key="2">
    <source>
        <dbReference type="EMBL" id="MPC54387.1"/>
    </source>
</evidence>
<proteinExistence type="predicted"/>
<dbReference type="AlphaFoldDB" id="A0A5B7GAC7"/>
<feature type="compositionally biased region" description="Gly residues" evidence="1">
    <location>
        <begin position="74"/>
        <end position="85"/>
    </location>
</feature>
<gene>
    <name evidence="2" type="ORF">E2C01_048298</name>
</gene>
<name>A0A5B7GAC7_PORTR</name>
<organism evidence="2 3">
    <name type="scientific">Portunus trituberculatus</name>
    <name type="common">Swimming crab</name>
    <name type="synonym">Neptunus trituberculatus</name>
    <dbReference type="NCBI Taxonomy" id="210409"/>
    <lineage>
        <taxon>Eukaryota</taxon>
        <taxon>Metazoa</taxon>
        <taxon>Ecdysozoa</taxon>
        <taxon>Arthropoda</taxon>
        <taxon>Crustacea</taxon>
        <taxon>Multicrustacea</taxon>
        <taxon>Malacostraca</taxon>
        <taxon>Eumalacostraca</taxon>
        <taxon>Eucarida</taxon>
        <taxon>Decapoda</taxon>
        <taxon>Pleocyemata</taxon>
        <taxon>Brachyura</taxon>
        <taxon>Eubrachyura</taxon>
        <taxon>Portunoidea</taxon>
        <taxon>Portunidae</taxon>
        <taxon>Portuninae</taxon>
        <taxon>Portunus</taxon>
    </lineage>
</organism>
<evidence type="ECO:0000256" key="1">
    <source>
        <dbReference type="SAM" id="MobiDB-lite"/>
    </source>
</evidence>
<accession>A0A5B7GAC7</accession>
<comment type="caution">
    <text evidence="2">The sequence shown here is derived from an EMBL/GenBank/DDBJ whole genome shotgun (WGS) entry which is preliminary data.</text>
</comment>
<protein>
    <submittedName>
        <fullName evidence="2">Uncharacterized protein</fullName>
    </submittedName>
</protein>
<dbReference type="EMBL" id="VSRR010012317">
    <property type="protein sequence ID" value="MPC54387.1"/>
    <property type="molecule type" value="Genomic_DNA"/>
</dbReference>
<dbReference type="Proteomes" id="UP000324222">
    <property type="component" value="Unassembled WGS sequence"/>
</dbReference>
<reference evidence="2 3" key="1">
    <citation type="submission" date="2019-05" db="EMBL/GenBank/DDBJ databases">
        <title>Another draft genome of Portunus trituberculatus and its Hox gene families provides insights of decapod evolution.</title>
        <authorList>
            <person name="Jeong J.-H."/>
            <person name="Song I."/>
            <person name="Kim S."/>
            <person name="Choi T."/>
            <person name="Kim D."/>
            <person name="Ryu S."/>
            <person name="Kim W."/>
        </authorList>
    </citation>
    <scope>NUCLEOTIDE SEQUENCE [LARGE SCALE GENOMIC DNA]</scope>
    <source>
        <tissue evidence="2">Muscle</tissue>
    </source>
</reference>
<evidence type="ECO:0000313" key="3">
    <source>
        <dbReference type="Proteomes" id="UP000324222"/>
    </source>
</evidence>
<keyword evidence="3" id="KW-1185">Reference proteome</keyword>
<sequence length="85" mass="9204">MRHFKEEQSRTLIACEIASGDPLMFARVHSLSLPLAPSSLWIKYRLAGYVLEDRTAPQGGKGGVLISEDRQGRSGEGGGHNIDPA</sequence>
<feature type="region of interest" description="Disordered" evidence="1">
    <location>
        <begin position="59"/>
        <end position="85"/>
    </location>
</feature>